<comment type="caution">
    <text evidence="1">The sequence shown here is derived from an EMBL/GenBank/DDBJ whole genome shotgun (WGS) entry which is preliminary data.</text>
</comment>
<dbReference type="HOGENOM" id="CLU_2878905_0_0_9"/>
<dbReference type="EMBL" id="AJDQ01000009">
    <property type="protein sequence ID" value="EOI54812.1"/>
    <property type="molecule type" value="Genomic_DNA"/>
</dbReference>
<dbReference type="EMBL" id="ASWH01000001">
    <property type="protein sequence ID" value="EOW81812.1"/>
    <property type="molecule type" value="Genomic_DNA"/>
</dbReference>
<keyword evidence="4" id="KW-1185">Reference proteome</keyword>
<accession>R2XXS1</accession>
<proteinExistence type="predicted"/>
<reference evidence="1 3" key="1">
    <citation type="submission" date="2013-02" db="EMBL/GenBank/DDBJ databases">
        <title>The Genome Sequence of Enterococcus gilvus ATCC BAA-350.</title>
        <authorList>
            <consortium name="The Broad Institute Genome Sequencing Platform"/>
            <consortium name="The Broad Institute Genome Sequencing Center for Infectious Disease"/>
            <person name="Earl A.M."/>
            <person name="Gilmore M.S."/>
            <person name="Lebreton F."/>
            <person name="Walker B."/>
            <person name="Young S.K."/>
            <person name="Zeng Q."/>
            <person name="Gargeya S."/>
            <person name="Fitzgerald M."/>
            <person name="Haas B."/>
            <person name="Abouelleil A."/>
            <person name="Alvarado L."/>
            <person name="Arachchi H.M."/>
            <person name="Berlin A.M."/>
            <person name="Chapman S.B."/>
            <person name="Dewar J."/>
            <person name="Goldberg J."/>
            <person name="Griggs A."/>
            <person name="Gujja S."/>
            <person name="Hansen M."/>
            <person name="Howarth C."/>
            <person name="Imamovic A."/>
            <person name="Larimer J."/>
            <person name="McCowan C."/>
            <person name="Murphy C."/>
            <person name="Neiman D."/>
            <person name="Pearson M."/>
            <person name="Priest M."/>
            <person name="Roberts A."/>
            <person name="Saif S."/>
            <person name="Shea T."/>
            <person name="Sisk P."/>
            <person name="Sykes S."/>
            <person name="Wortman J."/>
            <person name="Nusbaum C."/>
            <person name="Birren B."/>
        </authorList>
    </citation>
    <scope>NUCLEOTIDE SEQUENCE [LARGE SCALE GENOMIC DNA]</scope>
    <source>
        <strain evidence="1 3">ATCC BAA-350</strain>
    </source>
</reference>
<reference evidence="2 4" key="2">
    <citation type="submission" date="2013-03" db="EMBL/GenBank/DDBJ databases">
        <title>The Genome Sequence of Enterococcus gilvus ATCC BAA-350 (PacBio/Illumina hybrid assembly).</title>
        <authorList>
            <consortium name="The Broad Institute Genomics Platform"/>
            <consortium name="The Broad Institute Genome Sequencing Center for Infectious Disease"/>
            <person name="Earl A."/>
            <person name="Russ C."/>
            <person name="Gilmore M."/>
            <person name="Surin D."/>
            <person name="Walker B."/>
            <person name="Young S."/>
            <person name="Zeng Q."/>
            <person name="Gargeya S."/>
            <person name="Fitzgerald M."/>
            <person name="Haas B."/>
            <person name="Abouelleil A."/>
            <person name="Allen A.W."/>
            <person name="Alvarado L."/>
            <person name="Arachchi H.M."/>
            <person name="Berlin A.M."/>
            <person name="Chapman S.B."/>
            <person name="Gainer-Dewar J."/>
            <person name="Goldberg J."/>
            <person name="Griggs A."/>
            <person name="Gujja S."/>
            <person name="Hansen M."/>
            <person name="Howarth C."/>
            <person name="Imamovic A."/>
            <person name="Ireland A."/>
            <person name="Larimer J."/>
            <person name="McCowan C."/>
            <person name="Murphy C."/>
            <person name="Pearson M."/>
            <person name="Poon T.W."/>
            <person name="Priest M."/>
            <person name="Roberts A."/>
            <person name="Saif S."/>
            <person name="Shea T."/>
            <person name="Sisk P."/>
            <person name="Sykes S."/>
            <person name="Wortman J."/>
            <person name="Nusbaum C."/>
            <person name="Birren B."/>
        </authorList>
    </citation>
    <scope>NUCLEOTIDE SEQUENCE [LARGE SCALE GENOMIC DNA]</scope>
    <source>
        <strain evidence="2 4">ATCC BAA-350</strain>
    </source>
</reference>
<evidence type="ECO:0000313" key="3">
    <source>
        <dbReference type="Proteomes" id="UP000013750"/>
    </source>
</evidence>
<evidence type="ECO:0000313" key="4">
    <source>
        <dbReference type="Proteomes" id="UP000014160"/>
    </source>
</evidence>
<dbReference type="AlphaFoldDB" id="R2XXS1"/>
<dbReference type="Proteomes" id="UP000013750">
    <property type="component" value="Unassembled WGS sequence"/>
</dbReference>
<dbReference type="Proteomes" id="UP000014160">
    <property type="component" value="Unassembled WGS sequence"/>
</dbReference>
<dbReference type="RefSeq" id="WP_010781216.1">
    <property type="nucleotide sequence ID" value="NZ_ASWH01000001.1"/>
</dbReference>
<gene>
    <name evidence="2" type="ORF">I592_01112</name>
    <name evidence="1" type="ORF">UKC_02849</name>
</gene>
<evidence type="ECO:0000313" key="2">
    <source>
        <dbReference type="EMBL" id="EOW81812.1"/>
    </source>
</evidence>
<name>R2XXS1_9ENTE</name>
<evidence type="ECO:0000313" key="1">
    <source>
        <dbReference type="EMBL" id="EOI54812.1"/>
    </source>
</evidence>
<organism evidence="1 3">
    <name type="scientific">Enterococcus gilvus ATCC BAA-350</name>
    <dbReference type="NCBI Taxonomy" id="1158614"/>
    <lineage>
        <taxon>Bacteria</taxon>
        <taxon>Bacillati</taxon>
        <taxon>Bacillota</taxon>
        <taxon>Bacilli</taxon>
        <taxon>Lactobacillales</taxon>
        <taxon>Enterococcaceae</taxon>
        <taxon>Enterococcus</taxon>
    </lineage>
</organism>
<sequence>MKDEFMVRYTNKHGLGCTIVVYAATMFDAKEKAEKELGDYLKSINEIVNCSFARELIRSQDFE</sequence>
<dbReference type="PATRIC" id="fig|1158614.3.peg.2841"/>
<protein>
    <submittedName>
        <fullName evidence="1">Uncharacterized protein</fullName>
    </submittedName>
</protein>